<reference evidence="2" key="1">
    <citation type="journal article" date="2023" name="Front. Plant Sci.">
        <title>Chromosomal-level genome assembly of Melastoma candidum provides insights into trichome evolution.</title>
        <authorList>
            <person name="Zhong Y."/>
            <person name="Wu W."/>
            <person name="Sun C."/>
            <person name="Zou P."/>
            <person name="Liu Y."/>
            <person name="Dai S."/>
            <person name="Zhou R."/>
        </authorList>
    </citation>
    <scope>NUCLEOTIDE SEQUENCE [LARGE SCALE GENOMIC DNA]</scope>
</reference>
<proteinExistence type="predicted"/>
<keyword evidence="2" id="KW-1185">Reference proteome</keyword>
<comment type="caution">
    <text evidence="1">The sequence shown here is derived from an EMBL/GenBank/DDBJ whole genome shotgun (WGS) entry which is preliminary data.</text>
</comment>
<evidence type="ECO:0000313" key="1">
    <source>
        <dbReference type="EMBL" id="KAI4340808.1"/>
    </source>
</evidence>
<organism evidence="1 2">
    <name type="scientific">Melastoma candidum</name>
    <dbReference type="NCBI Taxonomy" id="119954"/>
    <lineage>
        <taxon>Eukaryota</taxon>
        <taxon>Viridiplantae</taxon>
        <taxon>Streptophyta</taxon>
        <taxon>Embryophyta</taxon>
        <taxon>Tracheophyta</taxon>
        <taxon>Spermatophyta</taxon>
        <taxon>Magnoliopsida</taxon>
        <taxon>eudicotyledons</taxon>
        <taxon>Gunneridae</taxon>
        <taxon>Pentapetalae</taxon>
        <taxon>rosids</taxon>
        <taxon>malvids</taxon>
        <taxon>Myrtales</taxon>
        <taxon>Melastomataceae</taxon>
        <taxon>Melastomatoideae</taxon>
        <taxon>Melastomateae</taxon>
        <taxon>Melastoma</taxon>
    </lineage>
</organism>
<protein>
    <submittedName>
        <fullName evidence="1">Uncharacterized protein</fullName>
    </submittedName>
</protein>
<accession>A0ACB9NWD4</accession>
<dbReference type="EMBL" id="CM042886">
    <property type="protein sequence ID" value="KAI4340808.1"/>
    <property type="molecule type" value="Genomic_DNA"/>
</dbReference>
<dbReference type="Proteomes" id="UP001057402">
    <property type="component" value="Chromosome 7"/>
</dbReference>
<gene>
    <name evidence="1" type="ORF">MLD38_025610</name>
</gene>
<evidence type="ECO:0000313" key="2">
    <source>
        <dbReference type="Proteomes" id="UP001057402"/>
    </source>
</evidence>
<sequence length="308" mass="34102">MGSQLIREWTGIQRFPLATQSKLLDSLGILKNQSVSSLTILVVGKGGVGKSSTVNSILGERALPVGAFQSETQRPVMVSRSTAGFTLNVVDTPGLVEGGYVNGRMVETIKSRFLLNKTVDILLYVDRLDTYRVDSLDKQVVQAITESFGKDIWKRALVVLTHAQLLPPDGLEYDVFSSKRSEALLKVVRSGARIKKQDAWASGIPVALVENGGICNKNDNDEQVLPSGIAWISNVVRNIVDVALNGNKGILVDKKLVEGANPDRRWKEFIPFIFAFQYFLVVKPIERAIKKDMEMEVRPSWDATRRGF</sequence>
<name>A0ACB9NWD4_9MYRT</name>